<feature type="region of interest" description="Disordered" evidence="6">
    <location>
        <begin position="272"/>
        <end position="332"/>
    </location>
</feature>
<protein>
    <submittedName>
        <fullName evidence="8">p-loop containing nucleoside triphosphate hydrolase protein</fullName>
    </submittedName>
</protein>
<dbReference type="GO" id="GO:0000054">
    <property type="term" value="P:ribosomal subunit export from nucleus"/>
    <property type="evidence" value="ECO:0007669"/>
    <property type="project" value="TreeGrafter"/>
</dbReference>
<dbReference type="CDD" id="cd01857">
    <property type="entry name" value="HSR1_MMR1"/>
    <property type="match status" value="1"/>
</dbReference>
<evidence type="ECO:0000256" key="5">
    <source>
        <dbReference type="ARBA" id="ARBA00023134"/>
    </source>
</evidence>
<keyword evidence="4 8" id="KW-0378">Hydrolase</keyword>
<dbReference type="FunCoup" id="A0A0H2SFW5">
    <property type="interactions" value="951"/>
</dbReference>
<evidence type="ECO:0000256" key="2">
    <source>
        <dbReference type="ARBA" id="ARBA00022490"/>
    </source>
</evidence>
<keyword evidence="3" id="KW-0547">Nucleotide-binding</keyword>
<dbReference type="PROSITE" id="PS51721">
    <property type="entry name" value="G_CP"/>
    <property type="match status" value="1"/>
</dbReference>
<feature type="compositionally biased region" description="Basic residues" evidence="6">
    <location>
        <begin position="656"/>
        <end position="676"/>
    </location>
</feature>
<proteinExistence type="predicted"/>
<keyword evidence="9" id="KW-1185">Reference proteome</keyword>
<evidence type="ECO:0000259" key="7">
    <source>
        <dbReference type="PROSITE" id="PS51721"/>
    </source>
</evidence>
<comment type="subcellular location">
    <subcellularLocation>
        <location evidence="1">Cytoplasm</location>
    </subcellularLocation>
</comment>
<feature type="domain" description="CP-type G" evidence="7">
    <location>
        <begin position="165"/>
        <end position="424"/>
    </location>
</feature>
<keyword evidence="5" id="KW-0342">GTP-binding</keyword>
<feature type="compositionally biased region" description="Acidic residues" evidence="6">
    <location>
        <begin position="290"/>
        <end position="329"/>
    </location>
</feature>
<keyword evidence="2" id="KW-0963">Cytoplasm</keyword>
<reference evidence="8 9" key="1">
    <citation type="submission" date="2015-04" db="EMBL/GenBank/DDBJ databases">
        <title>Complete genome sequence of Schizopora paradoxa KUC8140, a cosmopolitan wood degrader in East Asia.</title>
        <authorList>
            <consortium name="DOE Joint Genome Institute"/>
            <person name="Min B."/>
            <person name="Park H."/>
            <person name="Jang Y."/>
            <person name="Kim J.-J."/>
            <person name="Kim K.H."/>
            <person name="Pangilinan J."/>
            <person name="Lipzen A."/>
            <person name="Riley R."/>
            <person name="Grigoriev I.V."/>
            <person name="Spatafora J.W."/>
            <person name="Choi I.-G."/>
        </authorList>
    </citation>
    <scope>NUCLEOTIDE SEQUENCE [LARGE SCALE GENOMIC DNA]</scope>
    <source>
        <strain evidence="8 9">KUC8140</strain>
    </source>
</reference>
<dbReference type="PANTHER" id="PTHR45709:SF2">
    <property type="entry name" value="LARGE SUBUNIT GTPASE 1 HOMOLOG"/>
    <property type="match status" value="1"/>
</dbReference>
<dbReference type="EMBL" id="KQ085882">
    <property type="protein sequence ID" value="KLO20743.1"/>
    <property type="molecule type" value="Genomic_DNA"/>
</dbReference>
<dbReference type="GO" id="GO:0005829">
    <property type="term" value="C:cytosol"/>
    <property type="evidence" value="ECO:0007669"/>
    <property type="project" value="TreeGrafter"/>
</dbReference>
<evidence type="ECO:0000256" key="4">
    <source>
        <dbReference type="ARBA" id="ARBA00022801"/>
    </source>
</evidence>
<dbReference type="AlphaFoldDB" id="A0A0H2SFW5"/>
<dbReference type="Pfam" id="PF01926">
    <property type="entry name" value="MMR_HSR1"/>
    <property type="match status" value="1"/>
</dbReference>
<dbReference type="InterPro" id="IPR030378">
    <property type="entry name" value="G_CP_dom"/>
</dbReference>
<dbReference type="OrthoDB" id="61815at2759"/>
<dbReference type="STRING" id="27342.A0A0H2SFW5"/>
<dbReference type="Gene3D" id="3.40.50.300">
    <property type="entry name" value="P-loop containing nucleotide triphosphate hydrolases"/>
    <property type="match status" value="1"/>
</dbReference>
<gene>
    <name evidence="8" type="ORF">SCHPADRAFT_841957</name>
</gene>
<dbReference type="InterPro" id="IPR006073">
    <property type="entry name" value="GTP-bd"/>
</dbReference>
<evidence type="ECO:0000313" key="9">
    <source>
        <dbReference type="Proteomes" id="UP000053477"/>
    </source>
</evidence>
<dbReference type="Proteomes" id="UP000053477">
    <property type="component" value="Unassembled WGS sequence"/>
</dbReference>
<dbReference type="InParanoid" id="A0A0H2SFW5"/>
<dbReference type="GO" id="GO:0003924">
    <property type="term" value="F:GTPase activity"/>
    <property type="evidence" value="ECO:0007669"/>
    <property type="project" value="InterPro"/>
</dbReference>
<dbReference type="GO" id="GO:0005525">
    <property type="term" value="F:GTP binding"/>
    <property type="evidence" value="ECO:0007669"/>
    <property type="project" value="UniProtKB-KW"/>
</dbReference>
<dbReference type="InterPro" id="IPR043358">
    <property type="entry name" value="GNL1-like"/>
</dbReference>
<evidence type="ECO:0000256" key="1">
    <source>
        <dbReference type="ARBA" id="ARBA00004496"/>
    </source>
</evidence>
<feature type="region of interest" description="Disordered" evidence="6">
    <location>
        <begin position="649"/>
        <end position="676"/>
    </location>
</feature>
<sequence>MAPKRRNLNPSGLGRAIINQKFKDAKYARDNHLYTTDSDTTTKLKSVTQQNDLDEFLNTAQLAGTEFTAEKHNVTIIQSPSASASSAHNPFLLTDVEEKQALEKHRLHKSRLQVPRRPGWTKSMTTAQLDRQERDAFLEWRRGLAQLQDEMGLLLTPFERNIEVWRQLWRVVERSHLVVQIVDARNPLRFRCEDLEVYVREVEGPEGEQGTGAGKRKTLLLINKSDLLTAKQRQIMRIWADYFDKQGVQYAFFSAANAVAIQQARLEALEKEEMAARASSSSDNLHPEPDEVDDDSESPDSSDEEEDSSDYDSGDDDVYFSEEEDTEDGQDARTRVLSVLELEALFMQSAPDLSAFANSEGTPPSKLNVGLVGYPNVGKSSTINSLLGEKKVSVSSTPGKTKHFQTIHLSDSIMLCDCPGLVFPQFATTAADLVCDGVLPIDQLREYTGPVSLVVKRIPKVVLEGVYGLTIRAKGVEEGGDGKVTAEDLLTTYAIARGFARSGQGNPDEARASRYILKDYVNAKLLYCHPPSDVDDEEFNAETQELTLRRLMRRKRAPVTRVGKNADTFIATPAPSGDGDQQIQSNKLRALDASFFDAGSALSARPFIQGSARHGQQFSRGTAYPHQNILNDDGTKMNRKARMEAMVAAGGEGSAKGKKHFKGNKKVKQRSGKGYD</sequence>
<evidence type="ECO:0000313" key="8">
    <source>
        <dbReference type="EMBL" id="KLO20743.1"/>
    </source>
</evidence>
<evidence type="ECO:0000256" key="3">
    <source>
        <dbReference type="ARBA" id="ARBA00022741"/>
    </source>
</evidence>
<dbReference type="PANTHER" id="PTHR45709">
    <property type="entry name" value="LARGE SUBUNIT GTPASE 1 HOMOLOG-RELATED"/>
    <property type="match status" value="1"/>
</dbReference>
<dbReference type="SUPFAM" id="SSF52540">
    <property type="entry name" value="P-loop containing nucleoside triphosphate hydrolases"/>
    <property type="match status" value="1"/>
</dbReference>
<dbReference type="InterPro" id="IPR027417">
    <property type="entry name" value="P-loop_NTPase"/>
</dbReference>
<evidence type="ECO:0000256" key="6">
    <source>
        <dbReference type="SAM" id="MobiDB-lite"/>
    </source>
</evidence>
<name>A0A0H2SFW5_9AGAM</name>
<accession>A0A0H2SFW5</accession>
<organism evidence="8 9">
    <name type="scientific">Schizopora paradoxa</name>
    <dbReference type="NCBI Taxonomy" id="27342"/>
    <lineage>
        <taxon>Eukaryota</taxon>
        <taxon>Fungi</taxon>
        <taxon>Dikarya</taxon>
        <taxon>Basidiomycota</taxon>
        <taxon>Agaricomycotina</taxon>
        <taxon>Agaricomycetes</taxon>
        <taxon>Hymenochaetales</taxon>
        <taxon>Schizoporaceae</taxon>
        <taxon>Schizopora</taxon>
    </lineage>
</organism>